<feature type="region of interest" description="Disordered" evidence="1">
    <location>
        <begin position="301"/>
        <end position="321"/>
    </location>
</feature>
<proteinExistence type="predicted"/>
<sequence length="349" mass="38824">MTKFTKERLEEIVELAKKATYKPCAMHMTNLLVVCDSEVIEEMARQLLAGMKQEPVAWQWLYRDKCHVTNDPARAKFVAEDGDVTVTPLYAAPQLPQPVVPDAISTRQAILKMEECEPCDSINVAFKYGWNACRAAMLQGAEPVIQPDELPDGWVAVPVDMAPEMMRAVQINSELGAYAAANLSGAYSLFREFWDVAIAAAPDFREISNSSTEHFLETAEMSTNTQMPSPIDHGYRPDCECSGCIATARICAELSVNSPVIPECWCLTCRPVKMTDMRFVVCPDCGNKRCPHANDHRNACTGSNEPGQEGSAYPAAPHQEEANRIHEERVKIQEEMAMGARLTKHRFNP</sequence>
<dbReference type="AlphaFoldDB" id="A0A4U9I001"/>
<evidence type="ECO:0000313" key="3">
    <source>
        <dbReference type="Proteomes" id="UP000310719"/>
    </source>
</evidence>
<dbReference type="RefSeq" id="WP_051916035.1">
    <property type="nucleotide sequence ID" value="NZ_CP083630.1"/>
</dbReference>
<evidence type="ECO:0000313" key="2">
    <source>
        <dbReference type="EMBL" id="VTP70428.1"/>
    </source>
</evidence>
<gene>
    <name evidence="2" type="ORF">NCTC13032_04737</name>
</gene>
<evidence type="ECO:0000256" key="1">
    <source>
        <dbReference type="SAM" id="MobiDB-lite"/>
    </source>
</evidence>
<accession>A0A4U9I001</accession>
<organism evidence="2 3">
    <name type="scientific">Leclercia adecarboxylata</name>
    <dbReference type="NCBI Taxonomy" id="83655"/>
    <lineage>
        <taxon>Bacteria</taxon>
        <taxon>Pseudomonadati</taxon>
        <taxon>Pseudomonadota</taxon>
        <taxon>Gammaproteobacteria</taxon>
        <taxon>Enterobacterales</taxon>
        <taxon>Enterobacteriaceae</taxon>
        <taxon>Leclercia</taxon>
    </lineage>
</organism>
<evidence type="ECO:0008006" key="4">
    <source>
        <dbReference type="Google" id="ProtNLM"/>
    </source>
</evidence>
<protein>
    <recommendedName>
        <fullName evidence="4">DUF551 domain-containing protein</fullName>
    </recommendedName>
</protein>
<reference evidence="2 3" key="1">
    <citation type="submission" date="2019-05" db="EMBL/GenBank/DDBJ databases">
        <authorList>
            <consortium name="Pathogen Informatics"/>
        </authorList>
    </citation>
    <scope>NUCLEOTIDE SEQUENCE [LARGE SCALE GENOMIC DNA]</scope>
    <source>
        <strain evidence="2 3">NCTC13032</strain>
    </source>
</reference>
<name>A0A4U9I001_9ENTR</name>
<dbReference type="Proteomes" id="UP000310719">
    <property type="component" value="Chromosome"/>
</dbReference>
<dbReference type="EMBL" id="LR590464">
    <property type="protein sequence ID" value="VTP70428.1"/>
    <property type="molecule type" value="Genomic_DNA"/>
</dbReference>